<dbReference type="SUPFAM" id="SSF56601">
    <property type="entry name" value="beta-lactamase/transpeptidase-like"/>
    <property type="match status" value="1"/>
</dbReference>
<dbReference type="InterPro" id="IPR052907">
    <property type="entry name" value="Beta-lactamase/esterase"/>
</dbReference>
<accession>A0AA91LS75</accession>
<feature type="domain" description="Beta-lactamase-related" evidence="1">
    <location>
        <begin position="46"/>
        <end position="394"/>
    </location>
</feature>
<dbReference type="InterPro" id="IPR012338">
    <property type="entry name" value="Beta-lactam/transpept-like"/>
</dbReference>
<organism evidence="2 3">
    <name type="scientific">Mycobacterium branderi</name>
    <dbReference type="NCBI Taxonomy" id="43348"/>
    <lineage>
        <taxon>Bacteria</taxon>
        <taxon>Bacillati</taxon>
        <taxon>Actinomycetota</taxon>
        <taxon>Actinomycetes</taxon>
        <taxon>Mycobacteriales</taxon>
        <taxon>Mycobacteriaceae</taxon>
        <taxon>Mycobacterium</taxon>
    </lineage>
</organism>
<gene>
    <name evidence="2" type="ORF">BST20_26430</name>
</gene>
<sequence length="445" mass="47321">MRWSILSFVARVRIHRFGGRLPGGVYGAADANFACAVRSFADLFPTRRLGGGALSVYLDGWPVVDVWTGWADRRGTVPWSENTGAMVFSVTKGLASTVIHRLVDRGLLAYDVPVAEYWPEFGAKGKSAITIRDVMRHRAGLSHLGGATGAELMDTHTMEARLAAAPVGWLLGKPAYHALTYGWLMSGLARAVTGKGMRELIRTELAQPLNTDGLHLGRPPAHAPTRTAQIIAPQRSRANPLFNFVAPKIAAFPLSAAFGAMYFPGMKAFVQGDMPMLDGELPAANGVCTARALARLYGAVANGGQLDGTQFLSPELVAGLTGRLSLRPDHNLLLPLAWHMGYHAIPLPIPGVLPGFGHAGMGGSIGWADPASGMAFGFVHNRLLTPMVFDQATFIGLGALLRRGVAAARRHGYYIMPEFGAPFPESANGSAGGAAMPTRGVRRLG</sequence>
<dbReference type="PANTHER" id="PTHR43319:SF3">
    <property type="entry name" value="BETA-LACTAMASE-RELATED DOMAIN-CONTAINING PROTEIN"/>
    <property type="match status" value="1"/>
</dbReference>
<dbReference type="Pfam" id="PF00144">
    <property type="entry name" value="Beta-lactamase"/>
    <property type="match status" value="1"/>
</dbReference>
<dbReference type="InterPro" id="IPR001466">
    <property type="entry name" value="Beta-lactam-related"/>
</dbReference>
<evidence type="ECO:0000259" key="1">
    <source>
        <dbReference type="Pfam" id="PF00144"/>
    </source>
</evidence>
<evidence type="ECO:0000313" key="2">
    <source>
        <dbReference type="EMBL" id="ORA31701.1"/>
    </source>
</evidence>
<dbReference type="EMBL" id="MVHM01000029">
    <property type="protein sequence ID" value="ORA31701.1"/>
    <property type="molecule type" value="Genomic_DNA"/>
</dbReference>
<dbReference type="Gene3D" id="3.40.710.10">
    <property type="entry name" value="DD-peptidase/beta-lactamase superfamily"/>
    <property type="match status" value="1"/>
</dbReference>
<name>A0AA91LS75_9MYCO</name>
<dbReference type="PANTHER" id="PTHR43319">
    <property type="entry name" value="BETA-LACTAMASE-RELATED"/>
    <property type="match status" value="1"/>
</dbReference>
<reference evidence="2 3" key="1">
    <citation type="submission" date="2016-12" db="EMBL/GenBank/DDBJ databases">
        <title>The new phylogeny of genus Mycobacterium.</title>
        <authorList>
            <person name="Tortoli E."/>
            <person name="Trovato A."/>
            <person name="Cirillo D.M."/>
        </authorList>
    </citation>
    <scope>NUCLEOTIDE SEQUENCE [LARGE SCALE GENOMIC DNA]</scope>
    <source>
        <strain evidence="2 3">DSM 44624</strain>
    </source>
</reference>
<protein>
    <submittedName>
        <fullName evidence="2">Esterase</fullName>
    </submittedName>
</protein>
<comment type="caution">
    <text evidence="2">The sequence shown here is derived from an EMBL/GenBank/DDBJ whole genome shotgun (WGS) entry which is preliminary data.</text>
</comment>
<evidence type="ECO:0000313" key="3">
    <source>
        <dbReference type="Proteomes" id="UP000192441"/>
    </source>
</evidence>
<dbReference type="Proteomes" id="UP000192441">
    <property type="component" value="Unassembled WGS sequence"/>
</dbReference>
<dbReference type="AlphaFoldDB" id="A0AA91LS75"/>
<proteinExistence type="predicted"/>